<dbReference type="InterPro" id="IPR015168">
    <property type="entry name" value="SsuA/THI5"/>
</dbReference>
<comment type="caution">
    <text evidence="3">The sequence shown here is derived from an EMBL/GenBank/DDBJ whole genome shotgun (WGS) entry which is preliminary data.</text>
</comment>
<dbReference type="PANTHER" id="PTHR30024">
    <property type="entry name" value="ALIPHATIC SULFONATES-BINDING PROTEIN-RELATED"/>
    <property type="match status" value="1"/>
</dbReference>
<name>A0ABP7WET6_9ACTN</name>
<evidence type="ECO:0000313" key="4">
    <source>
        <dbReference type="Proteomes" id="UP001500683"/>
    </source>
</evidence>
<dbReference type="Proteomes" id="UP001500683">
    <property type="component" value="Unassembled WGS sequence"/>
</dbReference>
<keyword evidence="1" id="KW-0732">Signal</keyword>
<evidence type="ECO:0000313" key="3">
    <source>
        <dbReference type="EMBL" id="GAA4087565.1"/>
    </source>
</evidence>
<protein>
    <submittedName>
        <fullName evidence="3">ABC transporter substrate-binding protein</fullName>
    </submittedName>
</protein>
<accession>A0ABP7WET6</accession>
<feature type="signal peptide" evidence="1">
    <location>
        <begin position="1"/>
        <end position="19"/>
    </location>
</feature>
<dbReference type="Gene3D" id="3.40.190.10">
    <property type="entry name" value="Periplasmic binding protein-like II"/>
    <property type="match status" value="2"/>
</dbReference>
<feature type="domain" description="SsuA/THI5-like" evidence="2">
    <location>
        <begin position="58"/>
        <end position="271"/>
    </location>
</feature>
<dbReference type="Pfam" id="PF09084">
    <property type="entry name" value="NMT1"/>
    <property type="match status" value="1"/>
</dbReference>
<gene>
    <name evidence="3" type="ORF">GCM10022214_54810</name>
</gene>
<evidence type="ECO:0000259" key="2">
    <source>
        <dbReference type="Pfam" id="PF09084"/>
    </source>
</evidence>
<proteinExistence type="predicted"/>
<sequence>MRRTILAVLLAAASLAASACTNYGGDLSGGAGLAAGRGSADGLRQIKVMDTAGMPSAFLTYGVQRGYFRAEGLDVRMQTSAGGAAAIPALVNGGLDVAGSNVVSAVIAMNRGLPVRMVGSGTSTSTDPERDFSGLVVPAGSPIRSAADLVGKKVAVNTLRNINDIVIDASMRKAGAAAPNARYVEMGFPDMAPALERGDVDAAMLIEPFLTTAVGKGMRVVGRPYSDTRHGLQIGTFLMAAAKAREQPELVSAFQAGVRRTAESIARDPDAFRAALPKIAGFAPALAAKINLPGWNGTTDRASVELIASSMRRLGLTDEPFDYDKGVLK</sequence>
<dbReference type="EMBL" id="BAAAZG010000041">
    <property type="protein sequence ID" value="GAA4087565.1"/>
    <property type="molecule type" value="Genomic_DNA"/>
</dbReference>
<feature type="chain" id="PRO_5046498202" evidence="1">
    <location>
        <begin position="20"/>
        <end position="329"/>
    </location>
</feature>
<dbReference type="PROSITE" id="PS51257">
    <property type="entry name" value="PROKAR_LIPOPROTEIN"/>
    <property type="match status" value="1"/>
</dbReference>
<dbReference type="SUPFAM" id="SSF53850">
    <property type="entry name" value="Periplasmic binding protein-like II"/>
    <property type="match status" value="1"/>
</dbReference>
<reference evidence="4" key="1">
    <citation type="journal article" date="2019" name="Int. J. Syst. Evol. Microbiol.">
        <title>The Global Catalogue of Microorganisms (GCM) 10K type strain sequencing project: providing services to taxonomists for standard genome sequencing and annotation.</title>
        <authorList>
            <consortium name="The Broad Institute Genomics Platform"/>
            <consortium name="The Broad Institute Genome Sequencing Center for Infectious Disease"/>
            <person name="Wu L."/>
            <person name="Ma J."/>
        </authorList>
    </citation>
    <scope>NUCLEOTIDE SEQUENCE [LARGE SCALE GENOMIC DNA]</scope>
    <source>
        <strain evidence="4">JCM 16702</strain>
    </source>
</reference>
<evidence type="ECO:0000256" key="1">
    <source>
        <dbReference type="SAM" id="SignalP"/>
    </source>
</evidence>
<organism evidence="3 4">
    <name type="scientific">Actinomadura miaoliensis</name>
    <dbReference type="NCBI Taxonomy" id="430685"/>
    <lineage>
        <taxon>Bacteria</taxon>
        <taxon>Bacillati</taxon>
        <taxon>Actinomycetota</taxon>
        <taxon>Actinomycetes</taxon>
        <taxon>Streptosporangiales</taxon>
        <taxon>Thermomonosporaceae</taxon>
        <taxon>Actinomadura</taxon>
    </lineage>
</organism>
<dbReference type="RefSeq" id="WP_344953072.1">
    <property type="nucleotide sequence ID" value="NZ_BAAAZG010000041.1"/>
</dbReference>
<keyword evidence="4" id="KW-1185">Reference proteome</keyword>